<protein>
    <submittedName>
        <fullName evidence="3">Uncharacterized protein</fullName>
    </submittedName>
</protein>
<evidence type="ECO:0000256" key="1">
    <source>
        <dbReference type="SAM" id="Phobius"/>
    </source>
</evidence>
<name>A0A6A5K9T1_9PLEO</name>
<evidence type="ECO:0000313" key="4">
    <source>
        <dbReference type="Proteomes" id="UP000800040"/>
    </source>
</evidence>
<sequence>MWFKAWPALFGLQAWFTPPLPASNVSAVLITDYVCNVPPQVVLPTVTVTETVGVVATAITHVLPSVSTLEHSAVPCPTLSAYKYSTPYSVTARSPLQKRMTLIEWLLETQFSAIGVLVGFAMLVTLLSLPCFVIACFSNDINYLFGIFQVVAEAVVSDLTAVGNCIGFAGYLIGYVGLLVGYIGGLAGYFEWQTVLNCILACILCLTLCCTWPVLKRGASRCYRWAGRQVAAWYHSRSNRHRIDPILEKPWTRYTIAECLFPDSAELPLNPSFSVLVVAFAADCFYLFENGVTLAYNVYVRRLKRVPGKLHDIRKIIVKVLLDDDDFSWKLFLTCFEVVFAWFVNAISKGCIWVKEIFNMFRGMVYMGGKVFEAIFHNYVRSMAKEIPAHIRQQPKASITGEIWNAYEATSNMCWTERVDMFMRLKVLEEANAQLKQDNAGLQASHPESKVKELAKKTTGYRLSLCEAINLCNYYRMLLCSILNANHNICNGRKPNALKAENPYTTRSLEFIADPDPRTGMFFRLIPSSTKAFDYSAGFVTELRQYFWNENKECNATPSIMTGKYSGPAHVPNSFDPFSDDEWIFMGNFPGMQIPFYSPHKNPYNISHHQVEDFRDPAVKFGPQIEDFAAAGHLELWGKTDATAQKKKKQVMTFTKSEIQNFIRDIEFSTAPIRKSDNKNYKIMPATTPGNYCRDPWPSRELTICAPPPPRYNFA</sequence>
<proteinExistence type="predicted"/>
<organism evidence="3 4">
    <name type="scientific">Decorospora gaudefroyi</name>
    <dbReference type="NCBI Taxonomy" id="184978"/>
    <lineage>
        <taxon>Eukaryota</taxon>
        <taxon>Fungi</taxon>
        <taxon>Dikarya</taxon>
        <taxon>Ascomycota</taxon>
        <taxon>Pezizomycotina</taxon>
        <taxon>Dothideomycetes</taxon>
        <taxon>Pleosporomycetidae</taxon>
        <taxon>Pleosporales</taxon>
        <taxon>Pleosporineae</taxon>
        <taxon>Pleosporaceae</taxon>
        <taxon>Decorospora</taxon>
    </lineage>
</organism>
<evidence type="ECO:0000313" key="3">
    <source>
        <dbReference type="EMBL" id="KAF1832736.1"/>
    </source>
</evidence>
<keyword evidence="1" id="KW-1133">Transmembrane helix</keyword>
<dbReference type="Proteomes" id="UP000800040">
    <property type="component" value="Unassembled WGS sequence"/>
</dbReference>
<keyword evidence="4" id="KW-1185">Reference proteome</keyword>
<feature type="signal peptide" evidence="2">
    <location>
        <begin position="1"/>
        <end position="22"/>
    </location>
</feature>
<keyword evidence="1" id="KW-0472">Membrane</keyword>
<dbReference type="EMBL" id="ML975332">
    <property type="protein sequence ID" value="KAF1832736.1"/>
    <property type="molecule type" value="Genomic_DNA"/>
</dbReference>
<dbReference type="AlphaFoldDB" id="A0A6A5K9T1"/>
<gene>
    <name evidence="3" type="ORF">BDW02DRAFT_631801</name>
</gene>
<keyword evidence="2" id="KW-0732">Signal</keyword>
<feature type="transmembrane region" description="Helical" evidence="1">
    <location>
        <begin position="168"/>
        <end position="187"/>
    </location>
</feature>
<feature type="transmembrane region" description="Helical" evidence="1">
    <location>
        <begin position="111"/>
        <end position="136"/>
    </location>
</feature>
<evidence type="ECO:0000256" key="2">
    <source>
        <dbReference type="SAM" id="SignalP"/>
    </source>
</evidence>
<feature type="chain" id="PRO_5025681426" evidence="2">
    <location>
        <begin position="23"/>
        <end position="715"/>
    </location>
</feature>
<feature type="transmembrane region" description="Helical" evidence="1">
    <location>
        <begin position="194"/>
        <end position="215"/>
    </location>
</feature>
<keyword evidence="1" id="KW-0812">Transmembrane</keyword>
<dbReference type="OrthoDB" id="3669546at2759"/>
<reference evidence="3" key="1">
    <citation type="submission" date="2020-01" db="EMBL/GenBank/DDBJ databases">
        <authorList>
            <consortium name="DOE Joint Genome Institute"/>
            <person name="Haridas S."/>
            <person name="Albert R."/>
            <person name="Binder M."/>
            <person name="Bloem J."/>
            <person name="Labutti K."/>
            <person name="Salamov A."/>
            <person name="Andreopoulos B."/>
            <person name="Baker S.E."/>
            <person name="Barry K."/>
            <person name="Bills G."/>
            <person name="Bluhm B.H."/>
            <person name="Cannon C."/>
            <person name="Castanera R."/>
            <person name="Culley D.E."/>
            <person name="Daum C."/>
            <person name="Ezra D."/>
            <person name="Gonzalez J.B."/>
            <person name="Henrissat B."/>
            <person name="Kuo A."/>
            <person name="Liang C."/>
            <person name="Lipzen A."/>
            <person name="Lutzoni F."/>
            <person name="Magnuson J."/>
            <person name="Mondo S."/>
            <person name="Nolan M."/>
            <person name="Ohm R."/>
            <person name="Pangilinan J."/>
            <person name="Park H.-J."/>
            <person name="Ramirez L."/>
            <person name="Alfaro M."/>
            <person name="Sun H."/>
            <person name="Tritt A."/>
            <person name="Yoshinaga Y."/>
            <person name="Zwiers L.-H."/>
            <person name="Turgeon B.G."/>
            <person name="Goodwin S.B."/>
            <person name="Spatafora J.W."/>
            <person name="Crous P.W."/>
            <person name="Grigoriev I.V."/>
        </authorList>
    </citation>
    <scope>NUCLEOTIDE SEQUENCE</scope>
    <source>
        <strain evidence="3">P77</strain>
    </source>
</reference>
<feature type="transmembrane region" description="Helical" evidence="1">
    <location>
        <begin position="143"/>
        <end position="162"/>
    </location>
</feature>
<accession>A0A6A5K9T1</accession>